<keyword evidence="3" id="KW-0238">DNA-binding</keyword>
<dbReference type="Gene3D" id="1.10.150.130">
    <property type="match status" value="1"/>
</dbReference>
<dbReference type="InterPro" id="IPR002104">
    <property type="entry name" value="Integrase_catalytic"/>
</dbReference>
<dbReference type="GO" id="GO:0015074">
    <property type="term" value="P:DNA integration"/>
    <property type="evidence" value="ECO:0007669"/>
    <property type="project" value="UniProtKB-KW"/>
</dbReference>
<dbReference type="CDD" id="cd01189">
    <property type="entry name" value="INT_ICEBs1_C_like"/>
    <property type="match status" value="1"/>
</dbReference>
<sequence length="388" mass="44907">MKITEYTKKDGTTVYRSSVYLGIDTVTGKKVKTTISGRTKRELKAKALQAQIDFEKGGSTVYKAVEIKTYAELVENWLETYCHTVKKATLTIIKSRLNNYLLPAFGEYKLDKLTPPVIQKQVNQWAKEYNQLGKGYQEYPQLNSLNKRILKYAVSLQVIPFNPARDIIVPRRKEKEGQKLKYLDDDNLKKFLTYLEQLPNTYKNFYDTVLYKTLLATGLRIRECLALKWSDIDLQNGTLDVNKTLNCEKEVTSPKTKSSIRVIDLDNKTVLMLRLYKNRQAQVGREIGLTYEKVFSNSFDEYRDARALRSRLEKHLKLSDCPRLTFHAFRHTHASILLNAGLPYKEIQTRLGHAKLSMTMDIYSHLSKDNKKNATSFYEKAIEKLKSS</sequence>
<dbReference type="InterPro" id="IPR010998">
    <property type="entry name" value="Integrase_recombinase_N"/>
</dbReference>
<evidence type="ECO:0000256" key="1">
    <source>
        <dbReference type="ARBA" id="ARBA00008857"/>
    </source>
</evidence>
<reference evidence="5" key="1">
    <citation type="submission" date="2014-04" db="EMBL/GenBank/DDBJ databases">
        <authorList>
            <person name="Croucher N."/>
        </authorList>
    </citation>
    <scope>NUCLEOTIDE SEQUENCE</scope>
    <source>
        <strain evidence="5">5ZS1X</strain>
    </source>
</reference>
<dbReference type="PROSITE" id="PS51898">
    <property type="entry name" value="TYR_RECOMBINASE"/>
    <property type="match status" value="1"/>
</dbReference>
<keyword evidence="2" id="KW-0229">DNA integration</keyword>
<dbReference type="PANTHER" id="PTHR30349">
    <property type="entry name" value="PHAGE INTEGRASE-RELATED"/>
    <property type="match status" value="1"/>
</dbReference>
<dbReference type="GO" id="GO:0003677">
    <property type="term" value="F:DNA binding"/>
    <property type="evidence" value="ECO:0007669"/>
    <property type="project" value="UniProtKB-KW"/>
</dbReference>
<dbReference type="AlphaFoldDB" id="A0A098APF3"/>
<evidence type="ECO:0000256" key="2">
    <source>
        <dbReference type="ARBA" id="ARBA00022908"/>
    </source>
</evidence>
<proteinExistence type="inferred from homology"/>
<dbReference type="InterPro" id="IPR013762">
    <property type="entry name" value="Integrase-like_cat_sf"/>
</dbReference>
<name>A0A098APF3_STREE</name>
<dbReference type="EMBL" id="LK020700">
    <property type="protein sequence ID" value="CDQ30456.1"/>
    <property type="molecule type" value="Genomic_DNA"/>
</dbReference>
<dbReference type="PANTHER" id="PTHR30349:SF64">
    <property type="entry name" value="PROPHAGE INTEGRASE INTD-RELATED"/>
    <property type="match status" value="1"/>
</dbReference>
<dbReference type="Gene3D" id="1.10.443.10">
    <property type="entry name" value="Intergrase catalytic core"/>
    <property type="match status" value="1"/>
</dbReference>
<dbReference type="InterPro" id="IPR050090">
    <property type="entry name" value="Tyrosine_recombinase_XerCD"/>
</dbReference>
<dbReference type="Pfam" id="PF00589">
    <property type="entry name" value="Phage_integrase"/>
    <property type="match status" value="1"/>
</dbReference>
<evidence type="ECO:0000256" key="4">
    <source>
        <dbReference type="ARBA" id="ARBA00023172"/>
    </source>
</evidence>
<dbReference type="SUPFAM" id="SSF56349">
    <property type="entry name" value="DNA breaking-rejoining enzymes"/>
    <property type="match status" value="1"/>
</dbReference>
<accession>A0A098APF3</accession>
<evidence type="ECO:0000256" key="3">
    <source>
        <dbReference type="ARBA" id="ARBA00023125"/>
    </source>
</evidence>
<dbReference type="Pfam" id="PF14659">
    <property type="entry name" value="Phage_int_SAM_3"/>
    <property type="match status" value="1"/>
</dbReference>
<protein>
    <submittedName>
        <fullName evidence="5">Putative phage-related chromosomal island protein</fullName>
    </submittedName>
</protein>
<dbReference type="RefSeq" id="WP_000704690.1">
    <property type="nucleotide sequence ID" value="NZ_CHBE02000041.1"/>
</dbReference>
<organism evidence="5">
    <name type="scientific">Streptococcus pneumoniae</name>
    <dbReference type="NCBI Taxonomy" id="1313"/>
    <lineage>
        <taxon>Bacteria</taxon>
        <taxon>Bacillati</taxon>
        <taxon>Bacillota</taxon>
        <taxon>Bacilli</taxon>
        <taxon>Lactobacillales</taxon>
        <taxon>Streptococcaceae</taxon>
        <taxon>Streptococcus</taxon>
    </lineage>
</organism>
<dbReference type="GO" id="GO:0006310">
    <property type="term" value="P:DNA recombination"/>
    <property type="evidence" value="ECO:0007669"/>
    <property type="project" value="UniProtKB-KW"/>
</dbReference>
<comment type="similarity">
    <text evidence="1">Belongs to the 'phage' integrase family.</text>
</comment>
<dbReference type="InterPro" id="IPR004107">
    <property type="entry name" value="Integrase_SAM-like_N"/>
</dbReference>
<reference evidence="5" key="2">
    <citation type="submission" date="2014-10" db="EMBL/GenBank/DDBJ databases">
        <title>Contrasting mechanisms driving short-term and long-term diversification of pneumococci.</title>
        <authorList>
            <person name="Croucher N.J."/>
            <person name="Coupland P.C."/>
            <person name="Stevenson A.E."/>
            <person name="Callendrello A."/>
            <person name="Bentley S.D."/>
            <person name="Hanage W.P."/>
        </authorList>
    </citation>
    <scope>NUCLEOTIDE SEQUENCE</scope>
    <source>
        <strain evidence="5">5ZS1X</strain>
    </source>
</reference>
<keyword evidence="4" id="KW-0233">DNA recombination</keyword>
<dbReference type="InterPro" id="IPR011010">
    <property type="entry name" value="DNA_brk_join_enz"/>
</dbReference>
<evidence type="ECO:0000313" key="5">
    <source>
        <dbReference type="EMBL" id="CDQ30456.1"/>
    </source>
</evidence>